<gene>
    <name evidence="2" type="ORF">PUND_03880</name>
</gene>
<sequence length="132" mass="15683">MEPDYQNYSLQELLEARSSIDQQAYPLRYFKICQQIEVAANKPQERQVLKDRDFFSRLVFVKVITSLLSIILASKLYYAFSEGNISWKGNTDYFVQQSPQTYYFLVAVHFFFLGIFLVLVFTNWWIKKHTAK</sequence>
<dbReference type="EMBL" id="AHCF02000008">
    <property type="protein sequence ID" value="ERG62203.1"/>
    <property type="molecule type" value="Genomic_DNA"/>
</dbReference>
<keyword evidence="3" id="KW-1185">Reference proteome</keyword>
<reference evidence="2" key="2">
    <citation type="submission" date="2013-04" db="EMBL/GenBank/DDBJ databases">
        <title>Genome sequence of Pseudoalteromonas undina.</title>
        <authorList>
            <person name="Xie B.-B."/>
            <person name="Rong J.-C."/>
            <person name="Qin Q.-L."/>
            <person name="Shu Y.-L."/>
            <person name="Zhang Y.-Z."/>
        </authorList>
    </citation>
    <scope>NUCLEOTIDE SEQUENCE</scope>
    <source>
        <strain evidence="2">NCIMB 2128</strain>
    </source>
</reference>
<comment type="caution">
    <text evidence="2">The sequence shown here is derived from an EMBL/GenBank/DDBJ whole genome shotgun (WGS) entry which is preliminary data.</text>
</comment>
<keyword evidence="1" id="KW-0472">Membrane</keyword>
<name>A0ABN0NL26_9GAMM</name>
<accession>A0ABN0NL26</accession>
<protein>
    <submittedName>
        <fullName evidence="2">Uncharacterized protein</fullName>
    </submittedName>
</protein>
<keyword evidence="1" id="KW-1133">Transmembrane helix</keyword>
<keyword evidence="1" id="KW-0812">Transmembrane</keyword>
<dbReference type="Proteomes" id="UP000016534">
    <property type="component" value="Unassembled WGS sequence"/>
</dbReference>
<evidence type="ECO:0000256" key="1">
    <source>
        <dbReference type="SAM" id="Phobius"/>
    </source>
</evidence>
<feature type="transmembrane region" description="Helical" evidence="1">
    <location>
        <begin position="100"/>
        <end position="126"/>
    </location>
</feature>
<proteinExistence type="predicted"/>
<organism evidence="2 3">
    <name type="scientific">Pseudoalteromonas undina</name>
    <dbReference type="NCBI Taxonomy" id="43660"/>
    <lineage>
        <taxon>Bacteria</taxon>
        <taxon>Pseudomonadati</taxon>
        <taxon>Pseudomonadota</taxon>
        <taxon>Gammaproteobacteria</taxon>
        <taxon>Alteromonadales</taxon>
        <taxon>Pseudoalteromonadaceae</taxon>
        <taxon>Pseudoalteromonas</taxon>
    </lineage>
</organism>
<evidence type="ECO:0000313" key="2">
    <source>
        <dbReference type="EMBL" id="ERG62203.1"/>
    </source>
</evidence>
<feature type="transmembrane region" description="Helical" evidence="1">
    <location>
        <begin position="59"/>
        <end position="80"/>
    </location>
</feature>
<evidence type="ECO:0000313" key="3">
    <source>
        <dbReference type="Proteomes" id="UP000016534"/>
    </source>
</evidence>
<reference evidence="2" key="1">
    <citation type="journal article" date="2012" name="J. Bacteriol.">
        <title>Genome sequences of type strains of seven species of the marine bacterium Pseudoalteromonas.</title>
        <authorList>
            <person name="Xie B.B."/>
            <person name="Shu Y.L."/>
            <person name="Qin Q.L."/>
            <person name="Rong J.C."/>
            <person name="Zhang X.Y."/>
            <person name="Chen X.L."/>
            <person name="Shi M."/>
            <person name="He H.L."/>
            <person name="Zhou B.C."/>
            <person name="Zhang Y.Z."/>
        </authorList>
    </citation>
    <scope>NUCLEOTIDE SEQUENCE [LARGE SCALE GENOMIC DNA]</scope>
    <source>
        <strain evidence="2">NCIMB 2128</strain>
    </source>
</reference>